<dbReference type="SUPFAM" id="SSF46785">
    <property type="entry name" value="Winged helix' DNA-binding domain"/>
    <property type="match status" value="1"/>
</dbReference>
<evidence type="ECO:0000259" key="5">
    <source>
        <dbReference type="PROSITE" id="PS50931"/>
    </source>
</evidence>
<evidence type="ECO:0000313" key="6">
    <source>
        <dbReference type="EMBL" id="PWJ84543.1"/>
    </source>
</evidence>
<keyword evidence="3" id="KW-0238">DNA-binding</keyword>
<dbReference type="AlphaFoldDB" id="A0A316C5G1"/>
<dbReference type="PANTHER" id="PTHR30346">
    <property type="entry name" value="TRANSCRIPTIONAL DUAL REGULATOR HCAR-RELATED"/>
    <property type="match status" value="1"/>
</dbReference>
<dbReference type="InterPro" id="IPR000847">
    <property type="entry name" value="LysR_HTH_N"/>
</dbReference>
<proteinExistence type="inferred from homology"/>
<dbReference type="GO" id="GO:0003700">
    <property type="term" value="F:DNA-binding transcription factor activity"/>
    <property type="evidence" value="ECO:0007669"/>
    <property type="project" value="InterPro"/>
</dbReference>
<keyword evidence="7" id="KW-1185">Reference proteome</keyword>
<dbReference type="GO" id="GO:0032993">
    <property type="term" value="C:protein-DNA complex"/>
    <property type="evidence" value="ECO:0007669"/>
    <property type="project" value="TreeGrafter"/>
</dbReference>
<dbReference type="GO" id="GO:0003677">
    <property type="term" value="F:DNA binding"/>
    <property type="evidence" value="ECO:0007669"/>
    <property type="project" value="UniProtKB-KW"/>
</dbReference>
<dbReference type="Proteomes" id="UP000245396">
    <property type="component" value="Unassembled WGS sequence"/>
</dbReference>
<dbReference type="Gene3D" id="3.40.190.10">
    <property type="entry name" value="Periplasmic binding protein-like II"/>
    <property type="match status" value="2"/>
</dbReference>
<evidence type="ECO:0000256" key="3">
    <source>
        <dbReference type="ARBA" id="ARBA00023125"/>
    </source>
</evidence>
<comment type="similarity">
    <text evidence="1">Belongs to the LysR transcriptional regulatory family.</text>
</comment>
<feature type="domain" description="HTH lysR-type" evidence="5">
    <location>
        <begin position="13"/>
        <end position="70"/>
    </location>
</feature>
<evidence type="ECO:0000256" key="1">
    <source>
        <dbReference type="ARBA" id="ARBA00009437"/>
    </source>
</evidence>
<dbReference type="PROSITE" id="PS50931">
    <property type="entry name" value="HTH_LYSR"/>
    <property type="match status" value="1"/>
</dbReference>
<dbReference type="Pfam" id="PF00126">
    <property type="entry name" value="HTH_1"/>
    <property type="match status" value="1"/>
</dbReference>
<evidence type="ECO:0000313" key="7">
    <source>
        <dbReference type="Proteomes" id="UP000245396"/>
    </source>
</evidence>
<reference evidence="6 7" key="1">
    <citation type="submission" date="2018-05" db="EMBL/GenBank/DDBJ databases">
        <title>Genomic Encyclopedia of Type Strains, Phase IV (KMG-IV): sequencing the most valuable type-strain genomes for metagenomic binning, comparative biology and taxonomic classification.</title>
        <authorList>
            <person name="Goeker M."/>
        </authorList>
    </citation>
    <scope>NUCLEOTIDE SEQUENCE [LARGE SCALE GENOMIC DNA]</scope>
    <source>
        <strain evidence="6 7">DSM 6986</strain>
    </source>
</reference>
<keyword evidence="2" id="KW-0805">Transcription regulation</keyword>
<evidence type="ECO:0000256" key="4">
    <source>
        <dbReference type="ARBA" id="ARBA00023163"/>
    </source>
</evidence>
<protein>
    <submittedName>
        <fullName evidence="6">LysR family transcriptional regulator</fullName>
    </submittedName>
</protein>
<dbReference type="CDD" id="cd08414">
    <property type="entry name" value="PBP2_LTTR_aromatics_like"/>
    <property type="match status" value="1"/>
</dbReference>
<dbReference type="InterPro" id="IPR036390">
    <property type="entry name" value="WH_DNA-bd_sf"/>
</dbReference>
<dbReference type="InterPro" id="IPR036388">
    <property type="entry name" value="WH-like_DNA-bd_sf"/>
</dbReference>
<dbReference type="OrthoDB" id="9811588at2"/>
<accession>A0A316C5G1</accession>
<sequence length="314" mass="34453">MSAEDGANTAQPFDIRRLRYFLAVARELHFGRAADRLGIAQPPLSRMIAQLERDLDVQLFDRSRSQIALTQAGELLKTRAGYITEEIERAVRDVRLIGKGGSGVLRVSFVGSATHGPFPTLIKRFRCAYPEVDLRLSAMNNAESHEQLITRAIDVALVRPSLDDATLRQQLFVEEPLVAAVHESAAKELGPSIRLAALKDHPFVLFPRKPRPCFADMVLGLCAEAGFQPPQIVWAPDYQTAISLVAVGEGISIVPACCEAANRPGVSFCHLSDDQARTRLSICARSDNQSPQVFKFLDFARSFARSIASAQAEA</sequence>
<dbReference type="PRINTS" id="PR00039">
    <property type="entry name" value="HTHLYSR"/>
</dbReference>
<name>A0A316C5G1_PSESE</name>
<dbReference type="STRING" id="1192868.GCA_000304395_00405"/>
<evidence type="ECO:0000256" key="2">
    <source>
        <dbReference type="ARBA" id="ARBA00023015"/>
    </source>
</evidence>
<dbReference type="FunFam" id="1.10.10.10:FF:000001">
    <property type="entry name" value="LysR family transcriptional regulator"/>
    <property type="match status" value="1"/>
</dbReference>
<dbReference type="Gene3D" id="1.10.10.10">
    <property type="entry name" value="Winged helix-like DNA-binding domain superfamily/Winged helix DNA-binding domain"/>
    <property type="match status" value="1"/>
</dbReference>
<comment type="caution">
    <text evidence="6">The sequence shown here is derived from an EMBL/GenBank/DDBJ whole genome shotgun (WGS) entry which is preliminary data.</text>
</comment>
<dbReference type="Pfam" id="PF03466">
    <property type="entry name" value="LysR_substrate"/>
    <property type="match status" value="1"/>
</dbReference>
<dbReference type="PANTHER" id="PTHR30346:SF28">
    <property type="entry name" value="HTH-TYPE TRANSCRIPTIONAL REGULATOR CYNR"/>
    <property type="match status" value="1"/>
</dbReference>
<organism evidence="6 7">
    <name type="scientific">Pseudaminobacter salicylatoxidans</name>
    <dbReference type="NCBI Taxonomy" id="93369"/>
    <lineage>
        <taxon>Bacteria</taxon>
        <taxon>Pseudomonadati</taxon>
        <taxon>Pseudomonadota</taxon>
        <taxon>Alphaproteobacteria</taxon>
        <taxon>Hyphomicrobiales</taxon>
        <taxon>Phyllobacteriaceae</taxon>
        <taxon>Pseudaminobacter</taxon>
    </lineage>
</organism>
<gene>
    <name evidence="6" type="ORF">C7441_105159</name>
</gene>
<dbReference type="InterPro" id="IPR005119">
    <property type="entry name" value="LysR_subst-bd"/>
</dbReference>
<dbReference type="RefSeq" id="WP_109612584.1">
    <property type="nucleotide sequence ID" value="NZ_QGGG01000005.1"/>
</dbReference>
<keyword evidence="4" id="KW-0804">Transcription</keyword>
<dbReference type="EMBL" id="QGGG01000005">
    <property type="protein sequence ID" value="PWJ84543.1"/>
    <property type="molecule type" value="Genomic_DNA"/>
</dbReference>
<dbReference type="SUPFAM" id="SSF53850">
    <property type="entry name" value="Periplasmic binding protein-like II"/>
    <property type="match status" value="1"/>
</dbReference>